<dbReference type="PANTHER" id="PTHR28629">
    <property type="entry name" value="TRIOKINASE/FMN CYCLASE"/>
    <property type="match status" value="1"/>
</dbReference>
<dbReference type="SMART" id="SM01120">
    <property type="entry name" value="Dak2"/>
    <property type="match status" value="1"/>
</dbReference>
<dbReference type="EMBL" id="JAOQJQ010000002">
    <property type="protein sequence ID" value="MCU6761713.1"/>
    <property type="molecule type" value="Genomic_DNA"/>
</dbReference>
<feature type="domain" description="DhaL" evidence="3">
    <location>
        <begin position="6"/>
        <end position="195"/>
    </location>
</feature>
<comment type="caution">
    <text evidence="4">The sequence shown here is derived from an EMBL/GenBank/DDBJ whole genome shotgun (WGS) entry which is preliminary data.</text>
</comment>
<reference evidence="4 5" key="1">
    <citation type="journal article" date="2021" name="ISME Commun">
        <title>Automated analysis of genomic sequences facilitates high-throughput and comprehensive description of bacteria.</title>
        <authorList>
            <person name="Hitch T.C.A."/>
        </authorList>
    </citation>
    <scope>NUCLEOTIDE SEQUENCE [LARGE SCALE GENOMIC DNA]</scope>
    <source>
        <strain evidence="4 5">Sanger_109</strain>
    </source>
</reference>
<accession>A0ABT2THP8</accession>
<dbReference type="PROSITE" id="PS51480">
    <property type="entry name" value="DHAL"/>
    <property type="match status" value="1"/>
</dbReference>
<name>A0ABT2THP8_9FIRM</name>
<dbReference type="RefSeq" id="WP_262590756.1">
    <property type="nucleotide sequence ID" value="NZ_JAOQJQ010000002.1"/>
</dbReference>
<dbReference type="InterPro" id="IPR004007">
    <property type="entry name" value="DhaL_dom"/>
</dbReference>
<dbReference type="Pfam" id="PF02734">
    <property type="entry name" value="Dak2"/>
    <property type="match status" value="1"/>
</dbReference>
<evidence type="ECO:0000256" key="1">
    <source>
        <dbReference type="ARBA" id="ARBA00022679"/>
    </source>
</evidence>
<evidence type="ECO:0000313" key="5">
    <source>
        <dbReference type="Proteomes" id="UP001652442"/>
    </source>
</evidence>
<keyword evidence="1" id="KW-0808">Transferase</keyword>
<proteinExistence type="predicted"/>
<keyword evidence="5" id="KW-1185">Reference proteome</keyword>
<dbReference type="InterPro" id="IPR050861">
    <property type="entry name" value="Dihydroxyacetone_Kinase"/>
</dbReference>
<protein>
    <submittedName>
        <fullName evidence="4">DAK2 domain-containing protein</fullName>
    </submittedName>
</protein>
<dbReference type="SUPFAM" id="SSF101473">
    <property type="entry name" value="DhaL-like"/>
    <property type="match status" value="1"/>
</dbReference>
<keyword evidence="2" id="KW-0418">Kinase</keyword>
<gene>
    <name evidence="4" type="ORF">OCV88_05090</name>
</gene>
<evidence type="ECO:0000259" key="3">
    <source>
        <dbReference type="PROSITE" id="PS51480"/>
    </source>
</evidence>
<dbReference type="PANTHER" id="PTHR28629:SF4">
    <property type="entry name" value="TRIOKINASE_FMN CYCLASE"/>
    <property type="match status" value="1"/>
</dbReference>
<dbReference type="Gene3D" id="1.25.40.340">
    <property type="match status" value="1"/>
</dbReference>
<organism evidence="4 5">
    <name type="scientific">Brotonthovivens ammoniilytica</name>
    <dbReference type="NCBI Taxonomy" id="2981725"/>
    <lineage>
        <taxon>Bacteria</taxon>
        <taxon>Bacillati</taxon>
        <taxon>Bacillota</taxon>
        <taxon>Clostridia</taxon>
        <taxon>Lachnospirales</taxon>
        <taxon>Lachnospiraceae</taxon>
        <taxon>Brotonthovivens</taxon>
    </lineage>
</organism>
<evidence type="ECO:0000256" key="2">
    <source>
        <dbReference type="ARBA" id="ARBA00022777"/>
    </source>
</evidence>
<dbReference type="InterPro" id="IPR036117">
    <property type="entry name" value="DhaL_dom_sf"/>
</dbReference>
<dbReference type="Proteomes" id="UP001652442">
    <property type="component" value="Unassembled WGS sequence"/>
</dbReference>
<sequence length="199" mass="21287">MAVSLEQWKKMFLAAADLLLENAENLSRTDAVIGDGDHGITMTKIANLIKEKAAKDYIKTPDFFEDLGWGTVNVQGGSAGPLFGTFITGMQEAKEDASVADVLECALKELQGMSNAKIGEKTMMDALIPAVEAMKNAESDEEALELGAKAAAKGAEDTADYIAKYGRAKNYGEKSIGVKDAGACSMALIFEGLRQGYYR</sequence>
<evidence type="ECO:0000313" key="4">
    <source>
        <dbReference type="EMBL" id="MCU6761713.1"/>
    </source>
</evidence>